<proteinExistence type="predicted"/>
<protein>
    <submittedName>
        <fullName evidence="1">ADP-heptose synthase</fullName>
    </submittedName>
</protein>
<accession>A0A398CW84</accession>
<gene>
    <name evidence="1" type="ORF">D3H35_04890</name>
</gene>
<keyword evidence="2" id="KW-1185">Reference proteome</keyword>
<organism evidence="1 2">
    <name type="scientific">Cohnella faecalis</name>
    <dbReference type="NCBI Taxonomy" id="2315694"/>
    <lineage>
        <taxon>Bacteria</taxon>
        <taxon>Bacillati</taxon>
        <taxon>Bacillota</taxon>
        <taxon>Bacilli</taxon>
        <taxon>Bacillales</taxon>
        <taxon>Paenibacillaceae</taxon>
        <taxon>Cohnella</taxon>
    </lineage>
</organism>
<dbReference type="AlphaFoldDB" id="A0A398CW84"/>
<evidence type="ECO:0000313" key="1">
    <source>
        <dbReference type="EMBL" id="RIE04808.1"/>
    </source>
</evidence>
<comment type="caution">
    <text evidence="1">The sequence shown here is derived from an EMBL/GenBank/DDBJ whole genome shotgun (WGS) entry which is preliminary data.</text>
</comment>
<sequence length="175" mass="20155">MSRRFVIEAVMIAIYGQLLLPKRPVEYRIPYSTIMELYDMKDSSDPVMPEAEDDRHVKEKIGEMIAFFEDPFNKKKLERALQGPWKESPPLPINEHVTFVVINAVENMQYGEALDPIETELVLTSLRLQCPILSDQIEFQDKVVQNAVPVQLYDIDDYEFAVEEGIEAPTDGYSQ</sequence>
<reference evidence="1 2" key="1">
    <citation type="submission" date="2018-09" db="EMBL/GenBank/DDBJ databases">
        <title>Cohnella cavernae sp. nov., isolated from a karst cave.</title>
        <authorList>
            <person name="Zhu H."/>
        </authorList>
    </citation>
    <scope>NUCLEOTIDE SEQUENCE [LARGE SCALE GENOMIC DNA]</scope>
    <source>
        <strain evidence="1 2">K2E09-144</strain>
    </source>
</reference>
<dbReference type="OrthoDB" id="2878542at2"/>
<name>A0A398CW84_9BACL</name>
<evidence type="ECO:0000313" key="2">
    <source>
        <dbReference type="Proteomes" id="UP000266340"/>
    </source>
</evidence>
<dbReference type="Proteomes" id="UP000266340">
    <property type="component" value="Unassembled WGS sequence"/>
</dbReference>
<dbReference type="RefSeq" id="WP_119148008.1">
    <property type="nucleotide sequence ID" value="NZ_JBHSOV010000005.1"/>
</dbReference>
<dbReference type="EMBL" id="QXJM01000023">
    <property type="protein sequence ID" value="RIE04808.1"/>
    <property type="molecule type" value="Genomic_DNA"/>
</dbReference>